<accession>W4M5W6</accession>
<dbReference type="SUPFAM" id="SSF102588">
    <property type="entry name" value="LmbE-like"/>
    <property type="match status" value="1"/>
</dbReference>
<dbReference type="InterPro" id="IPR003737">
    <property type="entry name" value="GlcNAc_PI_deacetylase-related"/>
</dbReference>
<comment type="caution">
    <text evidence="1">The sequence shown here is derived from an EMBL/GenBank/DDBJ whole genome shotgun (WGS) entry which is preliminary data.</text>
</comment>
<organism evidence="1 2">
    <name type="scientific">Candidatus Entotheonella gemina</name>
    <dbReference type="NCBI Taxonomy" id="1429439"/>
    <lineage>
        <taxon>Bacteria</taxon>
        <taxon>Pseudomonadati</taxon>
        <taxon>Nitrospinota/Tectimicrobiota group</taxon>
        <taxon>Candidatus Tectimicrobiota</taxon>
        <taxon>Candidatus Entotheonellia</taxon>
        <taxon>Candidatus Entotheonellales</taxon>
        <taxon>Candidatus Entotheonellaceae</taxon>
        <taxon>Candidatus Entotheonella</taxon>
    </lineage>
</organism>
<dbReference type="HOGENOM" id="CLU_049311_3_0_7"/>
<dbReference type="Pfam" id="PF02585">
    <property type="entry name" value="PIG-L"/>
    <property type="match status" value="1"/>
</dbReference>
<dbReference type="Proteomes" id="UP000019140">
    <property type="component" value="Unassembled WGS sequence"/>
</dbReference>
<keyword evidence="2" id="KW-1185">Reference proteome</keyword>
<sequence>MSEKSLRILVLAAHPDDAEFHVGGLLSIYGELDHCIRIVSVTNGAAGHHDMAGDILVQRRQTEATTAAAQIGATFEMWEHPDGQLAPTLDIRFQIIREIRTFQPDLVLTHRPYDYHPDHRAVAQLVQDASYMVTVPPIAPETPILPRDPVVAYFPDLFTRPNPLRADVVVDVTAQMDRIVRLLACHASQVFEWMPFNQGVLDQVPDNESARITWLRQWVEDFKAPFTERYRDRIIDVYGAQAESAIAYVEILEISEYARSLGAQEKQSLFPFVPQ</sequence>
<dbReference type="Gene3D" id="3.40.50.10320">
    <property type="entry name" value="LmbE-like"/>
    <property type="match status" value="1"/>
</dbReference>
<evidence type="ECO:0008006" key="3">
    <source>
        <dbReference type="Google" id="ProtNLM"/>
    </source>
</evidence>
<dbReference type="EMBL" id="AZHX01000988">
    <property type="protein sequence ID" value="ETX05296.1"/>
    <property type="molecule type" value="Genomic_DNA"/>
</dbReference>
<dbReference type="PANTHER" id="PTHR12993">
    <property type="entry name" value="N-ACETYLGLUCOSAMINYL-PHOSPHATIDYLINOSITOL DE-N-ACETYLASE-RELATED"/>
    <property type="match status" value="1"/>
</dbReference>
<evidence type="ECO:0000313" key="1">
    <source>
        <dbReference type="EMBL" id="ETX05296.1"/>
    </source>
</evidence>
<gene>
    <name evidence="1" type="ORF">ETSY2_23815</name>
</gene>
<evidence type="ECO:0000313" key="2">
    <source>
        <dbReference type="Proteomes" id="UP000019140"/>
    </source>
</evidence>
<dbReference type="InterPro" id="IPR024078">
    <property type="entry name" value="LmbE-like_dom_sf"/>
</dbReference>
<dbReference type="AlphaFoldDB" id="W4M5W6"/>
<proteinExistence type="predicted"/>
<name>W4M5W6_9BACT</name>
<dbReference type="GO" id="GO:0016811">
    <property type="term" value="F:hydrolase activity, acting on carbon-nitrogen (but not peptide) bonds, in linear amides"/>
    <property type="evidence" value="ECO:0007669"/>
    <property type="project" value="TreeGrafter"/>
</dbReference>
<dbReference type="PANTHER" id="PTHR12993:SF11">
    <property type="entry name" value="N-ACETYLGLUCOSAMINYL-PHOSPHATIDYLINOSITOL DE-N-ACETYLASE"/>
    <property type="match status" value="1"/>
</dbReference>
<protein>
    <recommendedName>
        <fullName evidence="3">GlcNAc-PI de-N-acetylase</fullName>
    </recommendedName>
</protein>
<reference evidence="1 2" key="1">
    <citation type="journal article" date="2014" name="Nature">
        <title>An environmental bacterial taxon with a large and distinct metabolic repertoire.</title>
        <authorList>
            <person name="Wilson M.C."/>
            <person name="Mori T."/>
            <person name="Ruckert C."/>
            <person name="Uria A.R."/>
            <person name="Helf M.J."/>
            <person name="Takada K."/>
            <person name="Gernert C."/>
            <person name="Steffens U.A."/>
            <person name="Heycke N."/>
            <person name="Schmitt S."/>
            <person name="Rinke C."/>
            <person name="Helfrich E.J."/>
            <person name="Brachmann A.O."/>
            <person name="Gurgui C."/>
            <person name="Wakimoto T."/>
            <person name="Kracht M."/>
            <person name="Crusemann M."/>
            <person name="Hentschel U."/>
            <person name="Abe I."/>
            <person name="Matsunaga S."/>
            <person name="Kalinowski J."/>
            <person name="Takeyama H."/>
            <person name="Piel J."/>
        </authorList>
    </citation>
    <scope>NUCLEOTIDE SEQUENCE [LARGE SCALE GENOMIC DNA]</scope>
    <source>
        <strain evidence="2">TSY2</strain>
    </source>
</reference>